<evidence type="ECO:0000313" key="3">
    <source>
        <dbReference type="Proteomes" id="UP000005744"/>
    </source>
</evidence>
<dbReference type="RefSeq" id="WP_002690846.1">
    <property type="nucleotide sequence ID" value="NZ_JH600070.1"/>
</dbReference>
<organism evidence="2 3">
    <name type="scientific">Beggiatoa alba B18LD</name>
    <dbReference type="NCBI Taxonomy" id="395493"/>
    <lineage>
        <taxon>Bacteria</taxon>
        <taxon>Pseudomonadati</taxon>
        <taxon>Pseudomonadota</taxon>
        <taxon>Gammaproteobacteria</taxon>
        <taxon>Thiotrichales</taxon>
        <taxon>Thiotrichaceae</taxon>
        <taxon>Beggiatoa</taxon>
    </lineage>
</organism>
<dbReference type="Pfam" id="PF05729">
    <property type="entry name" value="NACHT"/>
    <property type="match status" value="1"/>
</dbReference>
<feature type="domain" description="NACHT" evidence="1">
    <location>
        <begin position="177"/>
        <end position="320"/>
    </location>
</feature>
<evidence type="ECO:0000313" key="2">
    <source>
        <dbReference type="EMBL" id="EIJ43566.1"/>
    </source>
</evidence>
<dbReference type="Gene3D" id="3.90.1580.10">
    <property type="entry name" value="paralog of FGE (formylglycine-generating enzyme)"/>
    <property type="match status" value="1"/>
</dbReference>
<dbReference type="Gene3D" id="3.40.50.300">
    <property type="entry name" value="P-loop containing nucleotide triphosphate hydrolases"/>
    <property type="match status" value="1"/>
</dbReference>
<dbReference type="InterPro" id="IPR027417">
    <property type="entry name" value="P-loop_NTPase"/>
</dbReference>
<sequence length="1003" mass="115907">MSRLKKIILSLSITLFYLNNTFATTTTDEWEKEASGFVETLQKFLEWFIDKPLYAIITLFLVGLVLIRKKLEERFSGLFDKAIDGFFGLFGKLFAHFNFETRYCRDILYKHRVFNVRGLRVMGTFTLELDKVFVELRIAPSSNPNQANVDPLSNKELAGNRPIWDFIQHGDKQHTRLVLAVLGSPGCGKTTLLQHIALTLAQHRQQYYRLSHRIPLILAFRNHIEDILQEATDATKPLSLENSPTLAELAYKHFNNPKKYPDLNPPADWFDRQLKNGLCIILLDGLDEVGDVTQRIKIAQWLDAQIQNYPRCHFIITARPHGYRSAPLQHANILEVQPFNMEQVRSFVHAWYLANEIISFGKEDAGVKQKAQQEAEDLLTRLHKIPALSALTVNPLLLTMIAMVHRYRGQLPGRRVELYAEICDVFLGHWRQSIGIHDNLTAAQKRVALQPLAAYMMNKNIRDISTQEALEIINKPLKRVGLTDDNVNRFLPDIQESSGLVLEKEHNTWHFAHLTFQEYLASAYLLERKDNIKWENFVHRSWWQETLRLYVAQGDATPVVKACLENASLAAMTLAAHCLEEARELEEDTRNAVIHKVLGNLDANNIEQRELAAEVRMSQRLNTLQRIDDDIEIDLHFISNAEYQLFLDDTRQQGKFHQPDHWQQPRFPQGQAQQAIAGTQGKDADAFCTWLTNKRGGGVAYRLPTPLEAQSHPALNTGLATWCKQNNHYQLQWNSNTNEQILAQRLQRLSDLPLTLHFDRIQEQCKALSHEIDLSRARSKASTTSREPRHYRLTEPAEHPVLKALLLALEYTELPNSALEIARFPRLASVLEFIFDRTRHLHDTSILTQNRAQRLDSKEIHDKHTYLEYEYYNAIPPNLQTQAQQLLLTMQAVTDPEQQRVGVLLADLLDCATAQTPATVRQAWRTYCLHLAEYTWRGYELLENQLSPKSWQRLLKKKDNQEQLFGREVVLHLYWFLRITLARETGELSAWEGIRIVRERKAF</sequence>
<dbReference type="STRING" id="395493.BegalDRAFT_2725"/>
<dbReference type="AlphaFoldDB" id="I3CIX3"/>
<dbReference type="PANTHER" id="PTHR46844">
    <property type="entry name" value="SLR5058 PROTEIN"/>
    <property type="match status" value="1"/>
</dbReference>
<dbReference type="HOGENOM" id="CLU_299113_0_0_6"/>
<dbReference type="PANTHER" id="PTHR46844:SF1">
    <property type="entry name" value="SLR5058 PROTEIN"/>
    <property type="match status" value="1"/>
</dbReference>
<keyword evidence="3" id="KW-1185">Reference proteome</keyword>
<proteinExistence type="predicted"/>
<dbReference type="SUPFAM" id="SSF56436">
    <property type="entry name" value="C-type lectin-like"/>
    <property type="match status" value="1"/>
</dbReference>
<dbReference type="eggNOG" id="COG1262">
    <property type="taxonomic scope" value="Bacteria"/>
</dbReference>
<accession>I3CIX3</accession>
<dbReference type="EMBL" id="JH600070">
    <property type="protein sequence ID" value="EIJ43566.1"/>
    <property type="molecule type" value="Genomic_DNA"/>
</dbReference>
<dbReference type="InterPro" id="IPR016187">
    <property type="entry name" value="CTDL_fold"/>
</dbReference>
<dbReference type="Proteomes" id="UP000005744">
    <property type="component" value="Unassembled WGS sequence"/>
</dbReference>
<name>I3CIX3_9GAMM</name>
<reference evidence="2 3" key="1">
    <citation type="submission" date="2011-11" db="EMBL/GenBank/DDBJ databases">
        <title>Improved High-Quality Draft sequence of Beggiatoa alba B18lD.</title>
        <authorList>
            <consortium name="US DOE Joint Genome Institute"/>
            <person name="Lucas S."/>
            <person name="Han J."/>
            <person name="Lapidus A."/>
            <person name="Cheng J.-F."/>
            <person name="Goodwin L."/>
            <person name="Pitluck S."/>
            <person name="Peters L."/>
            <person name="Mikhailova N."/>
            <person name="Held B."/>
            <person name="Detter J.C."/>
            <person name="Han C."/>
            <person name="Tapia R."/>
            <person name="Land M."/>
            <person name="Hauser L."/>
            <person name="Kyrpides N."/>
            <person name="Ivanova N."/>
            <person name="Pagani I."/>
            <person name="Samuel K."/>
            <person name="Teske A."/>
            <person name="Mueller J."/>
            <person name="Woyke T."/>
        </authorList>
    </citation>
    <scope>NUCLEOTIDE SEQUENCE [LARGE SCALE GENOMIC DNA]</scope>
    <source>
        <strain evidence="2 3">B18LD</strain>
    </source>
</reference>
<gene>
    <name evidence="2" type="ORF">BegalDRAFT_2725</name>
</gene>
<dbReference type="SUPFAM" id="SSF52540">
    <property type="entry name" value="P-loop containing nucleoside triphosphate hydrolases"/>
    <property type="match status" value="1"/>
</dbReference>
<dbReference type="InterPro" id="IPR042095">
    <property type="entry name" value="SUMF_sf"/>
</dbReference>
<dbReference type="eggNOG" id="COG5635">
    <property type="taxonomic scope" value="Bacteria"/>
</dbReference>
<dbReference type="InterPro" id="IPR007111">
    <property type="entry name" value="NACHT_NTPase"/>
</dbReference>
<dbReference type="OrthoDB" id="5625870at2"/>
<evidence type="ECO:0000259" key="1">
    <source>
        <dbReference type="PROSITE" id="PS50837"/>
    </source>
</evidence>
<dbReference type="PROSITE" id="PS50837">
    <property type="entry name" value="NACHT"/>
    <property type="match status" value="1"/>
</dbReference>
<protein>
    <submittedName>
        <fullName evidence="2">Putative NTPase (NACHT family)</fullName>
    </submittedName>
</protein>